<keyword evidence="8" id="KW-1185">Reference proteome</keyword>
<evidence type="ECO:0000256" key="3">
    <source>
        <dbReference type="ARBA" id="ARBA00023125"/>
    </source>
</evidence>
<dbReference type="Proteomes" id="UP001177140">
    <property type="component" value="Unassembled WGS sequence"/>
</dbReference>
<keyword evidence="4" id="KW-0804">Transcription</keyword>
<protein>
    <submittedName>
        <fullName evidence="7">Uncharacterized protein</fullName>
    </submittedName>
</protein>
<dbReference type="GO" id="GO:0005634">
    <property type="term" value="C:nucleus"/>
    <property type="evidence" value="ECO:0007669"/>
    <property type="project" value="UniProtKB-SubCell"/>
</dbReference>
<gene>
    <name evidence="7" type="ORF">MKW94_016815</name>
</gene>
<proteinExistence type="predicted"/>
<evidence type="ECO:0000256" key="2">
    <source>
        <dbReference type="ARBA" id="ARBA00023015"/>
    </source>
</evidence>
<feature type="region of interest" description="Disordered" evidence="6">
    <location>
        <begin position="114"/>
        <end position="136"/>
    </location>
</feature>
<dbReference type="GO" id="GO:0003677">
    <property type="term" value="F:DNA binding"/>
    <property type="evidence" value="ECO:0007669"/>
    <property type="project" value="UniProtKB-KW"/>
</dbReference>
<dbReference type="InterPro" id="IPR015300">
    <property type="entry name" value="DNA-bd_pseudobarrel_sf"/>
</dbReference>
<evidence type="ECO:0000256" key="5">
    <source>
        <dbReference type="ARBA" id="ARBA00023242"/>
    </source>
</evidence>
<sequence>MENMDVPFGCATRRTAHTAANRAGPSCKRNRCEDYHKAGDSVKRNKPDGFGENVCKPWVFRFKRQPELVIIDSDSESSDRDDQNPGDSAEHNDSDDNEIISCKPWAFDTINSDSERDVGCTMPTQPKSASHGGNHKISKTEVKAKCPEQDAKNCATHKVDVSEREFQRAKRVIEEAKAFKSKFPTCTIIMKPSHLRKDCHVYVPSEFTRDFLEKAVSQEISSNTINSDTDQSEDGYPMPTKSPSHGGNNKNAKTAEVHCQRAMSVIKEARAFNSEFPTCTIIMAPSYLQKGHHVVLFLTLTLNCFKP</sequence>
<dbReference type="EMBL" id="JAJJMA010169103">
    <property type="protein sequence ID" value="MCL7036539.1"/>
    <property type="molecule type" value="Genomic_DNA"/>
</dbReference>
<comment type="subcellular location">
    <subcellularLocation>
        <location evidence="1">Nucleus</location>
    </subcellularLocation>
</comment>
<comment type="caution">
    <text evidence="7">The sequence shown here is derived from an EMBL/GenBank/DDBJ whole genome shotgun (WGS) entry which is preliminary data.</text>
</comment>
<reference evidence="7" key="1">
    <citation type="submission" date="2022-03" db="EMBL/GenBank/DDBJ databases">
        <title>A functionally conserved STORR gene fusion in Papaver species that diverged 16.8 million years ago.</title>
        <authorList>
            <person name="Catania T."/>
        </authorList>
    </citation>
    <scope>NUCLEOTIDE SEQUENCE</scope>
    <source>
        <strain evidence="7">S-191538</strain>
    </source>
</reference>
<dbReference type="AlphaFoldDB" id="A0AA41SIE7"/>
<evidence type="ECO:0000256" key="6">
    <source>
        <dbReference type="SAM" id="MobiDB-lite"/>
    </source>
</evidence>
<accession>A0AA41SIE7</accession>
<keyword evidence="5" id="KW-0539">Nucleus</keyword>
<evidence type="ECO:0000313" key="7">
    <source>
        <dbReference type="EMBL" id="MCL7036539.1"/>
    </source>
</evidence>
<keyword evidence="3" id="KW-0238">DNA-binding</keyword>
<feature type="region of interest" description="Disordered" evidence="6">
    <location>
        <begin position="222"/>
        <end position="252"/>
    </location>
</feature>
<evidence type="ECO:0000256" key="1">
    <source>
        <dbReference type="ARBA" id="ARBA00004123"/>
    </source>
</evidence>
<feature type="compositionally biased region" description="Polar residues" evidence="6">
    <location>
        <begin position="241"/>
        <end position="252"/>
    </location>
</feature>
<feature type="compositionally biased region" description="Basic and acidic residues" evidence="6">
    <location>
        <begin position="77"/>
        <end position="94"/>
    </location>
</feature>
<keyword evidence="2" id="KW-0805">Transcription regulation</keyword>
<evidence type="ECO:0000313" key="8">
    <source>
        <dbReference type="Proteomes" id="UP001177140"/>
    </source>
</evidence>
<evidence type="ECO:0000256" key="4">
    <source>
        <dbReference type="ARBA" id="ARBA00023163"/>
    </source>
</evidence>
<organism evidence="7 8">
    <name type="scientific">Papaver nudicaule</name>
    <name type="common">Iceland poppy</name>
    <dbReference type="NCBI Taxonomy" id="74823"/>
    <lineage>
        <taxon>Eukaryota</taxon>
        <taxon>Viridiplantae</taxon>
        <taxon>Streptophyta</taxon>
        <taxon>Embryophyta</taxon>
        <taxon>Tracheophyta</taxon>
        <taxon>Spermatophyta</taxon>
        <taxon>Magnoliopsida</taxon>
        <taxon>Ranunculales</taxon>
        <taxon>Papaveraceae</taxon>
        <taxon>Papaveroideae</taxon>
        <taxon>Papaver</taxon>
    </lineage>
</organism>
<feature type="region of interest" description="Disordered" evidence="6">
    <location>
        <begin position="70"/>
        <end position="98"/>
    </location>
</feature>
<dbReference type="Gene3D" id="2.40.330.10">
    <property type="entry name" value="DNA-binding pseudobarrel domain"/>
    <property type="match status" value="1"/>
</dbReference>
<name>A0AA41SIE7_PAPNU</name>